<evidence type="ECO:0000256" key="1">
    <source>
        <dbReference type="ARBA" id="ARBA00022741"/>
    </source>
</evidence>
<dbReference type="RefSeq" id="XP_018494873.1">
    <property type="nucleotide sequence ID" value="XM_018639357.1"/>
</dbReference>
<dbReference type="PANTHER" id="PTHR24073">
    <property type="entry name" value="DRAB5-RELATED"/>
    <property type="match status" value="1"/>
</dbReference>
<dbReference type="Gene3D" id="3.40.50.300">
    <property type="entry name" value="P-loop containing nucleotide triphosphate hydrolases"/>
    <property type="match status" value="1"/>
</dbReference>
<protein>
    <submittedName>
        <fullName evidence="5">Rab-like protein 3</fullName>
    </submittedName>
</protein>
<dbReference type="Proteomes" id="UP000694867">
    <property type="component" value="Unplaced"/>
</dbReference>
<keyword evidence="4" id="KW-1185">Reference proteome</keyword>
<evidence type="ECO:0000313" key="5">
    <source>
        <dbReference type="RefSeq" id="XP_018494873.1"/>
    </source>
</evidence>
<feature type="region of interest" description="Disordered" evidence="3">
    <location>
        <begin position="209"/>
        <end position="234"/>
    </location>
</feature>
<reference evidence="5" key="1">
    <citation type="submission" date="2025-08" db="UniProtKB">
        <authorList>
            <consortium name="RefSeq"/>
        </authorList>
    </citation>
    <scope>IDENTIFICATION</scope>
</reference>
<evidence type="ECO:0000313" key="4">
    <source>
        <dbReference type="Proteomes" id="UP000694867"/>
    </source>
</evidence>
<dbReference type="Pfam" id="PF08477">
    <property type="entry name" value="Roc"/>
    <property type="match status" value="1"/>
</dbReference>
<dbReference type="AlphaFoldDB" id="A0AAJ7L5W6"/>
<proteinExistence type="predicted"/>
<keyword evidence="1" id="KW-0547">Nucleotide-binding</keyword>
<keyword evidence="2" id="KW-0342">GTP-binding</keyword>
<evidence type="ECO:0000256" key="3">
    <source>
        <dbReference type="SAM" id="MobiDB-lite"/>
    </source>
</evidence>
<organism evidence="4 5">
    <name type="scientific">Galendromus occidentalis</name>
    <name type="common">western predatory mite</name>
    <dbReference type="NCBI Taxonomy" id="34638"/>
    <lineage>
        <taxon>Eukaryota</taxon>
        <taxon>Metazoa</taxon>
        <taxon>Ecdysozoa</taxon>
        <taxon>Arthropoda</taxon>
        <taxon>Chelicerata</taxon>
        <taxon>Arachnida</taxon>
        <taxon>Acari</taxon>
        <taxon>Parasitiformes</taxon>
        <taxon>Mesostigmata</taxon>
        <taxon>Gamasina</taxon>
        <taxon>Phytoseioidea</taxon>
        <taxon>Phytoseiidae</taxon>
        <taxon>Typhlodrominae</taxon>
        <taxon>Galendromus</taxon>
    </lineage>
</organism>
<sequence length="234" mass="25958">MRRVRTSPKSGMDPSVERVKVLVLGDSGVGKSAAVNLICTGKPANRARPSTIGCNVEVKLHDYKPGTNSQRTFFVELWEIGGNAGHAQARRVFYKSVHGVILVYDLTNSKSHDNLKMWLADAFSQRERAHFDAETFADLQVPVLVIGTKALQKTERRGLTIADFCGAEELLIDSFSETSHGLDPGSSNAVKLSYFFDKVIEKRYFSESIQSSPPTCVGDRRRPATSPRYLQHLD</sequence>
<accession>A0AAJ7L5W6</accession>
<evidence type="ECO:0000256" key="2">
    <source>
        <dbReference type="ARBA" id="ARBA00023134"/>
    </source>
</evidence>
<dbReference type="InterPro" id="IPR027417">
    <property type="entry name" value="P-loop_NTPase"/>
</dbReference>
<dbReference type="GeneID" id="100901162"/>
<dbReference type="KEGG" id="goe:100901162"/>
<dbReference type="SMART" id="SM00175">
    <property type="entry name" value="RAB"/>
    <property type="match status" value="1"/>
</dbReference>
<dbReference type="GO" id="GO:0005525">
    <property type="term" value="F:GTP binding"/>
    <property type="evidence" value="ECO:0007669"/>
    <property type="project" value="UniProtKB-KW"/>
</dbReference>
<gene>
    <name evidence="5" type="primary">LOC100901162</name>
</gene>
<name>A0AAJ7L5W6_9ACAR</name>
<dbReference type="SUPFAM" id="SSF52540">
    <property type="entry name" value="P-loop containing nucleoside triphosphate hydrolases"/>
    <property type="match status" value="1"/>
</dbReference>
<dbReference type="PROSITE" id="PS51419">
    <property type="entry name" value="RAB"/>
    <property type="match status" value="1"/>
</dbReference>